<organism evidence="1">
    <name type="scientific">Myoviridae sp. ctJfU3</name>
    <dbReference type="NCBI Taxonomy" id="2826638"/>
    <lineage>
        <taxon>Viruses</taxon>
        <taxon>Duplodnaviria</taxon>
        <taxon>Heunggongvirae</taxon>
        <taxon>Uroviricota</taxon>
        <taxon>Caudoviricetes</taxon>
    </lineage>
</organism>
<dbReference type="EMBL" id="BK014944">
    <property type="protein sequence ID" value="DAD83847.1"/>
    <property type="molecule type" value="Genomic_DNA"/>
</dbReference>
<reference evidence="1" key="1">
    <citation type="journal article" date="2021" name="Proc. Natl. Acad. Sci. U.S.A.">
        <title>A Catalog of Tens of Thousands of Viruses from Human Metagenomes Reveals Hidden Associations with Chronic Diseases.</title>
        <authorList>
            <person name="Tisza M.J."/>
            <person name="Buck C.B."/>
        </authorList>
    </citation>
    <scope>NUCLEOTIDE SEQUENCE</scope>
    <source>
        <strain evidence="1">CtJfU3</strain>
    </source>
</reference>
<proteinExistence type="predicted"/>
<name>A0A8S5MP64_9CAUD</name>
<sequence>MANVNFDFNKVKRSFMTVTLKDNRRIVVKMPMKKTFEKLTALQEIDTESMTAEDAMDTMGGLCAEILSNNMTRERVTVQEITENYDIEEMEALIDAYMEFAGGVKNDPN</sequence>
<protein>
    <submittedName>
        <fullName evidence="1">Uncharacterized protein</fullName>
    </submittedName>
</protein>
<evidence type="ECO:0000313" key="1">
    <source>
        <dbReference type="EMBL" id="DAD83847.1"/>
    </source>
</evidence>
<accession>A0A8S5MP64</accession>